<keyword evidence="3" id="KW-1185">Reference proteome</keyword>
<accession>A0A7K1TB38</accession>
<comment type="caution">
    <text evidence="2">The sequence shown here is derived from an EMBL/GenBank/DDBJ whole genome shotgun (WGS) entry which is preliminary data.</text>
</comment>
<dbReference type="AlphaFoldDB" id="A0A7K1TB38"/>
<evidence type="ECO:0000256" key="1">
    <source>
        <dbReference type="SAM" id="MobiDB-lite"/>
    </source>
</evidence>
<evidence type="ECO:0000313" key="2">
    <source>
        <dbReference type="EMBL" id="MVN75599.1"/>
    </source>
</evidence>
<feature type="compositionally biased region" description="Acidic residues" evidence="1">
    <location>
        <begin position="434"/>
        <end position="443"/>
    </location>
</feature>
<proteinExistence type="predicted"/>
<reference evidence="2 3" key="1">
    <citation type="submission" date="2019-12" db="EMBL/GenBank/DDBJ databases">
        <title>Hymenobacter sp. HMF4947 Genome sequencing and assembly.</title>
        <authorList>
            <person name="Kang H."/>
            <person name="Cha I."/>
            <person name="Kim H."/>
            <person name="Joh K."/>
        </authorList>
    </citation>
    <scope>NUCLEOTIDE SEQUENCE [LARGE SCALE GENOMIC DNA]</scope>
    <source>
        <strain evidence="2 3">HMF4947</strain>
    </source>
</reference>
<dbReference type="Proteomes" id="UP000441336">
    <property type="component" value="Unassembled WGS sequence"/>
</dbReference>
<gene>
    <name evidence="2" type="ORF">GO988_04600</name>
</gene>
<feature type="region of interest" description="Disordered" evidence="1">
    <location>
        <begin position="418"/>
        <end position="444"/>
    </location>
</feature>
<organism evidence="2 3">
    <name type="scientific">Hymenobacter ginkgonis</name>
    <dbReference type="NCBI Taxonomy" id="2682976"/>
    <lineage>
        <taxon>Bacteria</taxon>
        <taxon>Pseudomonadati</taxon>
        <taxon>Bacteroidota</taxon>
        <taxon>Cytophagia</taxon>
        <taxon>Cytophagales</taxon>
        <taxon>Hymenobacteraceae</taxon>
        <taxon>Hymenobacter</taxon>
    </lineage>
</organism>
<evidence type="ECO:0000313" key="3">
    <source>
        <dbReference type="Proteomes" id="UP000441336"/>
    </source>
</evidence>
<sequence>MSQPELFLLSRPDDFVVLGVQLTNFQAAPAPAADAPPTLVALSDAARVVLRFPPQALAEEKYNPGVHFARRGARLAGPSHLTFTLPAGTLVVLSVPGILEALAQAGQLADPTDADAMELELPWHLHLAVQDPAGTGVVADYAPRPITSPAGTTGLWQLRLRARNARPGNADLALLPGRAEADAEGLDTAPLSFLDRQAIVSERVHGLAAVRRLELSALGGSLAARLQQPNIKWEHETTLGRDRKVLVTVGGILYPFGHRAEYSVVAERVFDPSGTQAVAGMLRQQLLVVMEPIRSFAEGDAALVRQFPFHEVELLTRSLSDLALPQQSTAPGDWQLYNRVPFPPADLQNQLSELTATEQALAATLSQRLAELPQTMQQMFDLGYGSAPALQEAQQNEAQYDPEGLLKQQRAIDRQLDLLTRPRTPKRPPSPDDQNPDDPDTTDADAARQQEINDLLAQRPTNQAIQEAQVNHDFYARQVAQLQAAVQNEFNALPRSIEQLVAANDAEATQHQAVLGQLAEVQQALAQIAAAAKEVHSLYFTPHTAAGAPVQFAVRCAAANGDVHFSTPLLFVRDFQFEATAHFPAFASLTDTSVATRLAAAWAGAGEEPGARVAVAAAVAPVAAGAPPGPGVALAPLARAAARRLPLPGVPIDLIRSANRLASDIQEVHALSIAAVQYANGFWPSLSQFEVELPALRTLLPEQSKRVALAYADEFLHAGDQVAVPLGLVDHLIVDFTTQADRSGGLVAPKFTADGISRTLGLVPTGALPLPAGLPDLATVYAGATLLGFPLGEVINLAKSATDLPLPPTIVPLLLSGQPPGVQMLWPGLPLKSYGPLQATEATTLDLLVEASPLQTKTTCTVENIALALPPTGTQFLTLHFKSLVFSQENGQAPNLKINGLEVSFAGALKLLQVLQEKLQELLDLGNSGPTVEATSAGLTVSYTFGVPSLQMGGFLLRNIAFRTAVDVPFDGRPVTVSLSFARRDNPFNLSVLLFGGGGYIDLQLGPAGLMRLEASMEFGAAVAVDFLVASGEVHALGGVRYMQRGAALEVDGYLRFGGSIKVLGLVSVSVELVLTLQYDSELDKLWGQATLVLEIDLTLYATSVELDSGPWVLYDGPDNSLGAPASAPAGLVASPALARLAPLGPTPSASLAAASAAAADLQAWQTYQDAFAP</sequence>
<dbReference type="EMBL" id="WQKZ01000001">
    <property type="protein sequence ID" value="MVN75599.1"/>
    <property type="molecule type" value="Genomic_DNA"/>
</dbReference>
<name>A0A7K1TB38_9BACT</name>
<protein>
    <submittedName>
        <fullName evidence="2">Uncharacterized protein</fullName>
    </submittedName>
</protein>
<dbReference type="RefSeq" id="WP_157562325.1">
    <property type="nucleotide sequence ID" value="NZ_WQKZ01000001.1"/>
</dbReference>